<sequence>MRETHQLRLSLPFSQRQILRPIDYFQISTLLFFSDIFSLLFQRKIEIFFFFAGYNLSEEAMAEKDTDSSNDVARLGELGTEALTRVPNPRVYSCGKCRTLVSRSDDILAETQECFGPALRLCFIVPRTYMRGQSKTGGY</sequence>
<protein>
    <recommendedName>
        <fullName evidence="3">Yippee domain-containing protein</fullName>
    </recommendedName>
</protein>
<reference evidence="1 2" key="1">
    <citation type="journal article" date="2019" name="Nat. Plants">
        <title>Genome sequencing of Musa balbisiana reveals subgenome evolution and function divergence in polyploid bananas.</title>
        <authorList>
            <person name="Yao X."/>
        </authorList>
    </citation>
    <scope>NUCLEOTIDE SEQUENCE [LARGE SCALE GENOMIC DNA]</scope>
    <source>
        <strain evidence="2">cv. DH-PKW</strain>
        <tissue evidence="1">Leaves</tissue>
    </source>
</reference>
<proteinExistence type="predicted"/>
<dbReference type="Proteomes" id="UP000317650">
    <property type="component" value="Chromosome 3"/>
</dbReference>
<keyword evidence="2" id="KW-1185">Reference proteome</keyword>
<accession>A0A4S8J9C2</accession>
<comment type="caution">
    <text evidence="1">The sequence shown here is derived from an EMBL/GenBank/DDBJ whole genome shotgun (WGS) entry which is preliminary data.</text>
</comment>
<gene>
    <name evidence="1" type="ORF">C4D60_Mb03t11760</name>
</gene>
<organism evidence="1 2">
    <name type="scientific">Musa balbisiana</name>
    <name type="common">Banana</name>
    <dbReference type="NCBI Taxonomy" id="52838"/>
    <lineage>
        <taxon>Eukaryota</taxon>
        <taxon>Viridiplantae</taxon>
        <taxon>Streptophyta</taxon>
        <taxon>Embryophyta</taxon>
        <taxon>Tracheophyta</taxon>
        <taxon>Spermatophyta</taxon>
        <taxon>Magnoliopsida</taxon>
        <taxon>Liliopsida</taxon>
        <taxon>Zingiberales</taxon>
        <taxon>Musaceae</taxon>
        <taxon>Musa</taxon>
    </lineage>
</organism>
<dbReference type="AlphaFoldDB" id="A0A4S8J9C2"/>
<dbReference type="EMBL" id="PYDT01000006">
    <property type="protein sequence ID" value="THU58210.1"/>
    <property type="molecule type" value="Genomic_DNA"/>
</dbReference>
<evidence type="ECO:0000313" key="1">
    <source>
        <dbReference type="EMBL" id="THU58210.1"/>
    </source>
</evidence>
<name>A0A4S8J9C2_MUSBA</name>
<evidence type="ECO:0008006" key="3">
    <source>
        <dbReference type="Google" id="ProtNLM"/>
    </source>
</evidence>
<evidence type="ECO:0000313" key="2">
    <source>
        <dbReference type="Proteomes" id="UP000317650"/>
    </source>
</evidence>